<evidence type="ECO:0000256" key="4">
    <source>
        <dbReference type="ARBA" id="ARBA00014878"/>
    </source>
</evidence>
<organism evidence="10 11">
    <name type="scientific">Aplysia californica</name>
    <name type="common">California sea hare</name>
    <dbReference type="NCBI Taxonomy" id="6500"/>
    <lineage>
        <taxon>Eukaryota</taxon>
        <taxon>Metazoa</taxon>
        <taxon>Spiralia</taxon>
        <taxon>Lophotrochozoa</taxon>
        <taxon>Mollusca</taxon>
        <taxon>Gastropoda</taxon>
        <taxon>Heterobranchia</taxon>
        <taxon>Euthyneura</taxon>
        <taxon>Tectipleura</taxon>
        <taxon>Aplysiida</taxon>
        <taxon>Aplysioidea</taxon>
        <taxon>Aplysiidae</taxon>
        <taxon>Aplysia</taxon>
    </lineage>
</organism>
<dbReference type="InterPro" id="IPR000717">
    <property type="entry name" value="PCI_dom"/>
</dbReference>
<dbReference type="Proteomes" id="UP000694888">
    <property type="component" value="Unplaced"/>
</dbReference>
<dbReference type="InterPro" id="IPR036390">
    <property type="entry name" value="WH_DNA-bd_sf"/>
</dbReference>
<accession>A0ABM0ZW47</accession>
<feature type="region of interest" description="Disordered" evidence="8">
    <location>
        <begin position="404"/>
        <end position="430"/>
    </location>
</feature>
<reference evidence="11" key="1">
    <citation type="submission" date="2025-08" db="UniProtKB">
        <authorList>
            <consortium name="RefSeq"/>
        </authorList>
    </citation>
    <scope>IDENTIFICATION</scope>
</reference>
<dbReference type="Gene3D" id="1.25.40.10">
    <property type="entry name" value="Tetratricopeptide repeat domain"/>
    <property type="match status" value="1"/>
</dbReference>
<comment type="subcellular location">
    <subcellularLocation>
        <location evidence="2">Cytoplasm</location>
    </subcellularLocation>
    <subcellularLocation>
        <location evidence="1">Nucleus</location>
    </subcellularLocation>
</comment>
<name>A0ABM0ZW47_APLCA</name>
<keyword evidence="6" id="KW-0736">Signalosome</keyword>
<dbReference type="InterPro" id="IPR036388">
    <property type="entry name" value="WH-like_DNA-bd_sf"/>
</dbReference>
<dbReference type="PANTHER" id="PTHR10758">
    <property type="entry name" value="26S PROTEASOME NON-ATPASE REGULATORY SUBUNIT 3/COP9 SIGNALOSOME COMPLEX SUBUNIT 3"/>
    <property type="match status" value="1"/>
</dbReference>
<dbReference type="GeneID" id="101851720"/>
<dbReference type="InterPro" id="IPR050756">
    <property type="entry name" value="CSN3"/>
</dbReference>
<evidence type="ECO:0000256" key="8">
    <source>
        <dbReference type="SAM" id="MobiDB-lite"/>
    </source>
</evidence>
<dbReference type="SMART" id="SM00088">
    <property type="entry name" value="PINT"/>
    <property type="match status" value="1"/>
</dbReference>
<evidence type="ECO:0000256" key="3">
    <source>
        <dbReference type="ARBA" id="ARBA00007084"/>
    </source>
</evidence>
<dbReference type="PROSITE" id="PS50250">
    <property type="entry name" value="PCI"/>
    <property type="match status" value="1"/>
</dbReference>
<sequence length="430" mass="48776">MATALEQYVTMVQNLSASGNLTQLCDFINKSTDMLTKNASHLDNVFGTLDMQQTSLGVLGVLCVKYNLPLSNTSDIDTLLVQTTEFLSKCNGEQVRYATDSYAELCHKYAQTLIDRKMYSSGIAPLSQAIQKIQIHPAQLTSIHANLCQLCLLSKNLKPALRFLDIDITEISREGGRFDAKDYLLHYYYGGMIYTALKNYDRALYYFEVVVTTPSVAVSHIMMEAYKKFILVSLILHGKIINLPQYTSQVLKRYIRPLCQPYLDLASVYAQNNLADLRTTLTKHTEVFNRDNNMGLVKQCQTSMIKKNIQRLTKTFLTLSLTDMANRVQLSGPKEAENYVLHMIEDGEIFATINQKDGMVRFHDNPEKYSSPNMLLELDKEMQRCIQLDSKLREMDREITVNPQYVQKSTGSHEDDMPGTSTGPGKIQAY</sequence>
<evidence type="ECO:0000313" key="11">
    <source>
        <dbReference type="RefSeq" id="XP_012935761.1"/>
    </source>
</evidence>
<dbReference type="Pfam" id="PF22788">
    <property type="entry name" value="COP9_hel_rpt"/>
    <property type="match status" value="1"/>
</dbReference>
<evidence type="ECO:0000256" key="6">
    <source>
        <dbReference type="ARBA" id="ARBA00022790"/>
    </source>
</evidence>
<dbReference type="SUPFAM" id="SSF46785">
    <property type="entry name" value="Winged helix' DNA-binding domain"/>
    <property type="match status" value="1"/>
</dbReference>
<dbReference type="InterPro" id="IPR055089">
    <property type="entry name" value="COP9_N"/>
</dbReference>
<keyword evidence="7" id="KW-0539">Nucleus</keyword>
<evidence type="ECO:0000256" key="7">
    <source>
        <dbReference type="ARBA" id="ARBA00023242"/>
    </source>
</evidence>
<dbReference type="RefSeq" id="XP_012935761.1">
    <property type="nucleotide sequence ID" value="XM_013080307.1"/>
</dbReference>
<proteinExistence type="inferred from homology"/>
<dbReference type="Gene3D" id="1.10.10.10">
    <property type="entry name" value="Winged helix-like DNA-binding domain superfamily/Winged helix DNA-binding domain"/>
    <property type="match status" value="1"/>
</dbReference>
<comment type="similarity">
    <text evidence="3">Belongs to the CSN3 family.</text>
</comment>
<evidence type="ECO:0000256" key="1">
    <source>
        <dbReference type="ARBA" id="ARBA00004123"/>
    </source>
</evidence>
<dbReference type="InterPro" id="IPR011990">
    <property type="entry name" value="TPR-like_helical_dom_sf"/>
</dbReference>
<dbReference type="SUPFAM" id="SSF48452">
    <property type="entry name" value="TPR-like"/>
    <property type="match status" value="1"/>
</dbReference>
<evidence type="ECO:0000259" key="9">
    <source>
        <dbReference type="PROSITE" id="PS50250"/>
    </source>
</evidence>
<gene>
    <name evidence="11" type="primary">LOC101851720</name>
</gene>
<dbReference type="Pfam" id="PF01399">
    <property type="entry name" value="PCI"/>
    <property type="match status" value="1"/>
</dbReference>
<keyword evidence="10" id="KW-1185">Reference proteome</keyword>
<protein>
    <recommendedName>
        <fullName evidence="4">COP9 signalosome complex subunit 3</fullName>
    </recommendedName>
</protein>
<evidence type="ECO:0000313" key="10">
    <source>
        <dbReference type="Proteomes" id="UP000694888"/>
    </source>
</evidence>
<feature type="domain" description="PCI" evidence="9">
    <location>
        <begin position="202"/>
        <end position="367"/>
    </location>
</feature>
<dbReference type="PANTHER" id="PTHR10758:SF1">
    <property type="entry name" value="COP9 SIGNALOSOME COMPLEX SUBUNIT 3"/>
    <property type="match status" value="1"/>
</dbReference>
<evidence type="ECO:0000256" key="2">
    <source>
        <dbReference type="ARBA" id="ARBA00004496"/>
    </source>
</evidence>
<keyword evidence="5" id="KW-0963">Cytoplasm</keyword>
<evidence type="ECO:0000256" key="5">
    <source>
        <dbReference type="ARBA" id="ARBA00022490"/>
    </source>
</evidence>